<evidence type="ECO:0000313" key="2">
    <source>
        <dbReference type="EMBL" id="KAJ8512259.1"/>
    </source>
</evidence>
<protein>
    <submittedName>
        <fullName evidence="2">Uncharacterized protein</fullName>
    </submittedName>
</protein>
<keyword evidence="3" id="KW-1185">Reference proteome</keyword>
<proteinExistence type="predicted"/>
<reference evidence="2 3" key="1">
    <citation type="submission" date="2022-12" db="EMBL/GenBank/DDBJ databases">
        <title>Chromosome-scale assembly of the Ensete ventricosum genome.</title>
        <authorList>
            <person name="Dussert Y."/>
            <person name="Stocks J."/>
            <person name="Wendawek A."/>
            <person name="Woldeyes F."/>
            <person name="Nichols R.A."/>
            <person name="Borrell J.S."/>
        </authorList>
    </citation>
    <scope>NUCLEOTIDE SEQUENCE [LARGE SCALE GENOMIC DNA]</scope>
    <source>
        <strain evidence="3">cv. Maze</strain>
        <tissue evidence="2">Seeds</tissue>
    </source>
</reference>
<comment type="caution">
    <text evidence="2">The sequence shown here is derived from an EMBL/GenBank/DDBJ whole genome shotgun (WGS) entry which is preliminary data.</text>
</comment>
<dbReference type="EMBL" id="JAQQAF010000001">
    <property type="protein sequence ID" value="KAJ8512259.1"/>
    <property type="molecule type" value="Genomic_DNA"/>
</dbReference>
<feature type="region of interest" description="Disordered" evidence="1">
    <location>
        <begin position="134"/>
        <end position="154"/>
    </location>
</feature>
<feature type="region of interest" description="Disordered" evidence="1">
    <location>
        <begin position="1"/>
        <end position="20"/>
    </location>
</feature>
<accession>A0AAV8RYV1</accession>
<dbReference type="Proteomes" id="UP001222027">
    <property type="component" value="Unassembled WGS sequence"/>
</dbReference>
<sequence length="210" mass="23497">MVVAALGEGGAAEGEDEEAFDNDERHWLWVGASESHDRSLMELGSSRSEGSDEVAIIVDNETRSCCLIGPYGSEEILLVCEGWWREEEDHGKGLLRRQLNHSLHELVNLLERTPCVDPSTSPLGFSPSRCLQYDHGNKSRSRPPAKSTHGSGRTPMELHRIWNLSLMPEDVQFRTLHVTIGSEKQLKKLQSLVAMHLISISRALTWKCSI</sequence>
<gene>
    <name evidence="2" type="ORF">OPV22_002693</name>
</gene>
<dbReference type="AlphaFoldDB" id="A0AAV8RYV1"/>
<organism evidence="2 3">
    <name type="scientific">Ensete ventricosum</name>
    <name type="common">Abyssinian banana</name>
    <name type="synonym">Musa ensete</name>
    <dbReference type="NCBI Taxonomy" id="4639"/>
    <lineage>
        <taxon>Eukaryota</taxon>
        <taxon>Viridiplantae</taxon>
        <taxon>Streptophyta</taxon>
        <taxon>Embryophyta</taxon>
        <taxon>Tracheophyta</taxon>
        <taxon>Spermatophyta</taxon>
        <taxon>Magnoliopsida</taxon>
        <taxon>Liliopsida</taxon>
        <taxon>Zingiberales</taxon>
        <taxon>Musaceae</taxon>
        <taxon>Ensete</taxon>
    </lineage>
</organism>
<evidence type="ECO:0000313" key="3">
    <source>
        <dbReference type="Proteomes" id="UP001222027"/>
    </source>
</evidence>
<name>A0AAV8RYV1_ENSVE</name>
<evidence type="ECO:0000256" key="1">
    <source>
        <dbReference type="SAM" id="MobiDB-lite"/>
    </source>
</evidence>